<dbReference type="AlphaFoldDB" id="A0AAV6UN19"/>
<name>A0AAV6UN19_9ARAC</name>
<evidence type="ECO:0000313" key="2">
    <source>
        <dbReference type="Proteomes" id="UP000827092"/>
    </source>
</evidence>
<protein>
    <recommendedName>
        <fullName evidence="3">MATH domain-containing protein</fullName>
    </recommendedName>
</protein>
<accession>A0AAV6UN19</accession>
<gene>
    <name evidence="1" type="ORF">JTE90_005720</name>
</gene>
<dbReference type="Proteomes" id="UP000827092">
    <property type="component" value="Unassembled WGS sequence"/>
</dbReference>
<reference evidence="1 2" key="1">
    <citation type="journal article" date="2022" name="Nat. Ecol. Evol.">
        <title>A masculinizing supergene underlies an exaggerated male reproductive morph in a spider.</title>
        <authorList>
            <person name="Hendrickx F."/>
            <person name="De Corte Z."/>
            <person name="Sonet G."/>
            <person name="Van Belleghem S.M."/>
            <person name="Kostlbacher S."/>
            <person name="Vangestel C."/>
        </authorList>
    </citation>
    <scope>NUCLEOTIDE SEQUENCE [LARGE SCALE GENOMIC DNA]</scope>
    <source>
        <strain evidence="1">W744_W776</strain>
    </source>
</reference>
<evidence type="ECO:0008006" key="3">
    <source>
        <dbReference type="Google" id="ProtNLM"/>
    </source>
</evidence>
<dbReference type="EMBL" id="JAFNEN010000346">
    <property type="protein sequence ID" value="KAG8185124.1"/>
    <property type="molecule type" value="Genomic_DNA"/>
</dbReference>
<organism evidence="1 2">
    <name type="scientific">Oedothorax gibbosus</name>
    <dbReference type="NCBI Taxonomy" id="931172"/>
    <lineage>
        <taxon>Eukaryota</taxon>
        <taxon>Metazoa</taxon>
        <taxon>Ecdysozoa</taxon>
        <taxon>Arthropoda</taxon>
        <taxon>Chelicerata</taxon>
        <taxon>Arachnida</taxon>
        <taxon>Araneae</taxon>
        <taxon>Araneomorphae</taxon>
        <taxon>Entelegynae</taxon>
        <taxon>Araneoidea</taxon>
        <taxon>Linyphiidae</taxon>
        <taxon>Erigoninae</taxon>
        <taxon>Oedothorax</taxon>
    </lineage>
</organism>
<evidence type="ECO:0000313" key="1">
    <source>
        <dbReference type="EMBL" id="KAG8185124.1"/>
    </source>
</evidence>
<comment type="caution">
    <text evidence="1">The sequence shown here is derived from an EMBL/GenBank/DDBJ whole genome shotgun (WGS) entry which is preliminary data.</text>
</comment>
<keyword evidence="2" id="KW-1185">Reference proteome</keyword>
<proteinExistence type="predicted"/>
<sequence>MSYVDKNKRFNAEWKIENFSLFRLAGKKILRSPVFKTNTAGVIRWWRLLVYYSDWNVEFQLVIYKGRKIYGDLLEIFLLSNGVEVQLPLSSEEPESYKKGTHTVRIENPPGIAGFPYLVKCELSIEDGRGHCLSEDSISPTTGWLFFLNLRDHYGDLTLDIKCLVATDMGYQPESTKFPTPVSNASITAVCRQGVEIVETIKPEHA</sequence>